<evidence type="ECO:0000313" key="3">
    <source>
        <dbReference type="RefSeq" id="XP_034253510.1"/>
    </source>
</evidence>
<dbReference type="Proteomes" id="UP000515158">
    <property type="component" value="Unplaced"/>
</dbReference>
<organism evidence="3">
    <name type="scientific">Thrips palmi</name>
    <name type="common">Melon thrips</name>
    <dbReference type="NCBI Taxonomy" id="161013"/>
    <lineage>
        <taxon>Eukaryota</taxon>
        <taxon>Metazoa</taxon>
        <taxon>Ecdysozoa</taxon>
        <taxon>Arthropoda</taxon>
        <taxon>Hexapoda</taxon>
        <taxon>Insecta</taxon>
        <taxon>Pterygota</taxon>
        <taxon>Neoptera</taxon>
        <taxon>Paraneoptera</taxon>
        <taxon>Thysanoptera</taxon>
        <taxon>Terebrantia</taxon>
        <taxon>Thripoidea</taxon>
        <taxon>Thripidae</taxon>
        <taxon>Thrips</taxon>
    </lineage>
</organism>
<gene>
    <name evidence="3" type="primary">LOC117652588</name>
</gene>
<dbReference type="GeneID" id="117652588"/>
<evidence type="ECO:0000259" key="1">
    <source>
        <dbReference type="Pfam" id="PF10551"/>
    </source>
</evidence>
<name>A0A6P9A7I7_THRPL</name>
<feature type="domain" description="MULE transposase" evidence="1">
    <location>
        <begin position="218"/>
        <end position="293"/>
    </location>
</feature>
<protein>
    <submittedName>
        <fullName evidence="3">Uncharacterized protein LOC117652588</fullName>
    </submittedName>
</protein>
<dbReference type="Pfam" id="PF10551">
    <property type="entry name" value="MULE"/>
    <property type="match status" value="1"/>
</dbReference>
<evidence type="ECO:0000313" key="2">
    <source>
        <dbReference type="Proteomes" id="UP000515158"/>
    </source>
</evidence>
<dbReference type="PANTHER" id="PTHR47160">
    <property type="entry name" value="PUTATIVE-RELATED"/>
    <property type="match status" value="1"/>
</dbReference>
<keyword evidence="2" id="KW-1185">Reference proteome</keyword>
<reference evidence="3" key="1">
    <citation type="submission" date="2025-08" db="UniProtKB">
        <authorList>
            <consortium name="RefSeq"/>
        </authorList>
    </citation>
    <scope>IDENTIFICATION</scope>
    <source>
        <tissue evidence="3">Total insect</tissue>
    </source>
</reference>
<dbReference type="AlphaFoldDB" id="A0A6P9A7I7"/>
<sequence length="489" mass="57105">MVHVRQIHVGRGTQPNSKFYHVNDGWHYNKNCIKKGVIYLKCVRYERGCPGRALYDRRRGFIHTKRHDHPRNRLYVPYMRLRRNILQRCRRLEFVSFRQIIVEESRGFPLRVQALLRMSHIRSSMQRVRYRRFPPVPASLEELTRILQNPLYAVMTATHDAEDSLYAASVTARDGSHSVLFMTRRMANVARSMHTLFADGTFKSLPSIEGLNRASQVFALVGNWNHTIIPLGWAVMQRRTTPAYESVLRILRLILRNAPNLRRIITDFEPGMRRAWSNIFPDVHLQGCFFHFVRALISYAKEELNMALLLRREPYSELMKSYCSLALLPRRFIRRGYNLLVQETRQHGGRVYGRMRPFLAYLLRSWVAHPVKRPWMCVYGSIHRTNNTCESHNKMLGNFACVPHPNTYNFISALASMEENALADVEALELGEQPNRRRKLKSIILDRRLRNLAETLNNPPGNLDQAILRYIHAASHTFDTAYRNAVEGN</sequence>
<proteinExistence type="predicted"/>
<accession>A0A6P9A7I7</accession>
<dbReference type="PANTHER" id="PTHR47160:SF10">
    <property type="entry name" value="MULE TRANSPOSASE DOMAIN-CONTAINING PROTEIN"/>
    <property type="match status" value="1"/>
</dbReference>
<dbReference type="InParanoid" id="A0A6P9A7I7"/>
<dbReference type="InterPro" id="IPR018289">
    <property type="entry name" value="MULE_transposase_dom"/>
</dbReference>
<dbReference type="KEGG" id="tpal:117652588"/>
<dbReference type="OrthoDB" id="10029846at2759"/>
<dbReference type="RefSeq" id="XP_034253510.1">
    <property type="nucleotide sequence ID" value="XM_034397619.1"/>
</dbReference>